<evidence type="ECO:0000256" key="3">
    <source>
        <dbReference type="ARBA" id="ARBA00022989"/>
    </source>
</evidence>
<keyword evidence="4 6" id="KW-0472">Membrane</keyword>
<dbReference type="Gene3D" id="1.20.1250.20">
    <property type="entry name" value="MFS general substrate transporter like domains"/>
    <property type="match status" value="2"/>
</dbReference>
<sequence>MKLQEHCKIDLKRMFFLFFGFTLLFGGVEAPEALFTTLLGDRGYIAITCLYTGFSINILLVAPILIRKIGTSRCVILGSILFVFIPACLIELRFWAVCCMMFIAGNGVSIFYTASSTYVIQLSDEKSVGTIGGIFTTFAIIGALFGNLLLSLLYYANMKDQHVFIVLTLLGLFGVSIIFTIPNIDKKVDPKKKANKNKNKKNKKTKTNKKNQQEPVTSTGEELLQMEEFEELDHSNPPNFGDKNNSYGTVSTNVLNSHTPDPKSHEDYLQNKNPLNGGSFAEIGKLESKIQSQEKGFYKKQGQNCGAPSGYFRNTKNTLSFILKKTAFLLMTITILEGLTTAMTSGFLPTLMEKKNIPICTTVFCFSKSLSSLILGKVSDTFGNMLVFLSSTLFGMSAAFTMTFIPGVSLGTLVACYALLGLAIGGYSIIIFPLTMGFYPNDTVNCIAFFKFTRGITIGLSMAYISHLTRQMNFFVIIIFQFITLFSILYIHLRVKSINNLIKPNHSGWNQKNETDKLPQFGKRNLVHNNSETENKPMTKSQQPIDNPQII</sequence>
<feature type="transmembrane region" description="Helical" evidence="6">
    <location>
        <begin position="472"/>
        <end position="493"/>
    </location>
</feature>
<keyword evidence="2 6" id="KW-0812">Transmembrane</keyword>
<dbReference type="Proteomes" id="UP001146793">
    <property type="component" value="Unassembled WGS sequence"/>
</dbReference>
<evidence type="ECO:0000256" key="5">
    <source>
        <dbReference type="SAM" id="MobiDB-lite"/>
    </source>
</evidence>
<feature type="region of interest" description="Disordered" evidence="5">
    <location>
        <begin position="189"/>
        <end position="219"/>
    </location>
</feature>
<dbReference type="PANTHER" id="PTHR23294">
    <property type="entry name" value="ET TRANSLATION PRODUCT-RELATED"/>
    <property type="match status" value="1"/>
</dbReference>
<dbReference type="AlphaFoldDB" id="A0AAV7Y1T6"/>
<evidence type="ECO:0000313" key="7">
    <source>
        <dbReference type="EMBL" id="KAJ3423826.1"/>
    </source>
</evidence>
<feature type="compositionally biased region" description="Basic residues" evidence="5">
    <location>
        <begin position="193"/>
        <end position="209"/>
    </location>
</feature>
<dbReference type="Pfam" id="PF07690">
    <property type="entry name" value="MFS_1"/>
    <property type="match status" value="1"/>
</dbReference>
<feature type="transmembrane region" description="Helical" evidence="6">
    <location>
        <begin position="101"/>
        <end position="120"/>
    </location>
</feature>
<name>A0AAV7Y1T6_9EUKA</name>
<feature type="transmembrane region" description="Helical" evidence="6">
    <location>
        <begin position="132"/>
        <end position="156"/>
    </location>
</feature>
<feature type="transmembrane region" description="Helical" evidence="6">
    <location>
        <begin position="382"/>
        <end position="405"/>
    </location>
</feature>
<keyword evidence="3 6" id="KW-1133">Transmembrane helix</keyword>
<protein>
    <recommendedName>
        <fullName evidence="9">Major facilitator superfamily (MFS) profile domain-containing protein</fullName>
    </recommendedName>
</protein>
<evidence type="ECO:0000256" key="6">
    <source>
        <dbReference type="SAM" id="Phobius"/>
    </source>
</evidence>
<evidence type="ECO:0000256" key="1">
    <source>
        <dbReference type="ARBA" id="ARBA00004141"/>
    </source>
</evidence>
<evidence type="ECO:0000313" key="8">
    <source>
        <dbReference type="Proteomes" id="UP001146793"/>
    </source>
</evidence>
<evidence type="ECO:0000256" key="2">
    <source>
        <dbReference type="ARBA" id="ARBA00022692"/>
    </source>
</evidence>
<evidence type="ECO:0008006" key="9">
    <source>
        <dbReference type="Google" id="ProtNLM"/>
    </source>
</evidence>
<dbReference type="PANTHER" id="PTHR23294:SF0">
    <property type="entry name" value="UNC93-LIKE PROTEIN MFSD11"/>
    <property type="match status" value="1"/>
</dbReference>
<feature type="transmembrane region" description="Helical" evidence="6">
    <location>
        <begin position="43"/>
        <end position="62"/>
    </location>
</feature>
<reference evidence="7" key="1">
    <citation type="submission" date="2022-08" db="EMBL/GenBank/DDBJ databases">
        <title>Novel sulphate-reducing endosymbionts in the free-living metamonad Anaeramoeba.</title>
        <authorList>
            <person name="Jerlstrom-Hultqvist J."/>
            <person name="Cepicka I."/>
            <person name="Gallot-Lavallee L."/>
            <person name="Salas-Leiva D."/>
            <person name="Curtis B.A."/>
            <person name="Zahonova K."/>
            <person name="Pipaliya S."/>
            <person name="Dacks J."/>
            <person name="Roger A.J."/>
        </authorList>
    </citation>
    <scope>NUCLEOTIDE SEQUENCE</scope>
    <source>
        <strain evidence="7">Busselton2</strain>
    </source>
</reference>
<dbReference type="GO" id="GO:0016020">
    <property type="term" value="C:membrane"/>
    <property type="evidence" value="ECO:0007669"/>
    <property type="project" value="UniProtKB-SubCell"/>
</dbReference>
<dbReference type="InterPro" id="IPR036259">
    <property type="entry name" value="MFS_trans_sf"/>
</dbReference>
<dbReference type="InterPro" id="IPR011701">
    <property type="entry name" value="MFS"/>
</dbReference>
<feature type="transmembrane region" description="Helical" evidence="6">
    <location>
        <begin position="411"/>
        <end position="434"/>
    </location>
</feature>
<comment type="caution">
    <text evidence="7">The sequence shown here is derived from an EMBL/GenBank/DDBJ whole genome shotgun (WGS) entry which is preliminary data.</text>
</comment>
<proteinExistence type="predicted"/>
<dbReference type="SUPFAM" id="SSF103473">
    <property type="entry name" value="MFS general substrate transporter"/>
    <property type="match status" value="1"/>
</dbReference>
<organism evidence="7 8">
    <name type="scientific">Anaeramoeba flamelloides</name>
    <dbReference type="NCBI Taxonomy" id="1746091"/>
    <lineage>
        <taxon>Eukaryota</taxon>
        <taxon>Metamonada</taxon>
        <taxon>Anaeramoebidae</taxon>
        <taxon>Anaeramoeba</taxon>
    </lineage>
</organism>
<dbReference type="InterPro" id="IPR051617">
    <property type="entry name" value="UNC-93-like_regulator"/>
</dbReference>
<feature type="transmembrane region" description="Helical" evidence="6">
    <location>
        <begin position="74"/>
        <end position="95"/>
    </location>
</feature>
<accession>A0AAV7Y1T6</accession>
<feature type="region of interest" description="Disordered" evidence="5">
    <location>
        <begin position="529"/>
        <end position="551"/>
    </location>
</feature>
<gene>
    <name evidence="7" type="ORF">M0812_30362</name>
</gene>
<feature type="compositionally biased region" description="Polar residues" evidence="5">
    <location>
        <begin position="538"/>
        <end position="551"/>
    </location>
</feature>
<evidence type="ECO:0000256" key="4">
    <source>
        <dbReference type="ARBA" id="ARBA00023136"/>
    </source>
</evidence>
<comment type="subcellular location">
    <subcellularLocation>
        <location evidence="1">Membrane</location>
        <topology evidence="1">Multi-pass membrane protein</topology>
    </subcellularLocation>
</comment>
<dbReference type="EMBL" id="JANTQA010000076">
    <property type="protein sequence ID" value="KAJ3423826.1"/>
    <property type="molecule type" value="Genomic_DNA"/>
</dbReference>
<feature type="transmembrane region" description="Helical" evidence="6">
    <location>
        <begin position="326"/>
        <end position="344"/>
    </location>
</feature>
<feature type="transmembrane region" description="Helical" evidence="6">
    <location>
        <begin position="162"/>
        <end position="184"/>
    </location>
</feature>
<dbReference type="GO" id="GO:0022857">
    <property type="term" value="F:transmembrane transporter activity"/>
    <property type="evidence" value="ECO:0007669"/>
    <property type="project" value="InterPro"/>
</dbReference>